<dbReference type="EMBL" id="SJZI01000008">
    <property type="protein sequence ID" value="TCJ17461.1"/>
    <property type="molecule type" value="Genomic_DNA"/>
</dbReference>
<sequence length="248" mass="28530">MYFKDYVIRTGKNVLIRFPKRVARSVEFLRELSRFRALNDGRFTIDTKDLYPCLTDKIKYTPFDQHYTHHPAWAARKVAEIRPEKHVDISSILSFSTIISAFVPTEFYDYRPAEFHQPGFTTGFADLTKLPFEDNSIASLSCMHTVEHIGLARYGDPLDPQGDLKAIAELKRVLAPGGHLLFVTPVGRPRIEYNAHRVYSFEQITEYFAPLRLNEFSLIPDEGGIIYNADPALVSRQHYGCGCFWFTK</sequence>
<dbReference type="SUPFAM" id="SSF53335">
    <property type="entry name" value="S-adenosyl-L-methionine-dependent methyltransferases"/>
    <property type="match status" value="1"/>
</dbReference>
<gene>
    <name evidence="1" type="ORF">EPD60_04525</name>
</gene>
<reference evidence="1 2" key="1">
    <citation type="submission" date="2019-03" db="EMBL/GenBank/DDBJ databases">
        <authorList>
            <person name="Kim M.K.M."/>
        </authorList>
    </citation>
    <scope>NUCLEOTIDE SEQUENCE [LARGE SCALE GENOMIC DNA]</scope>
    <source>
        <strain evidence="1 2">17J68-12</strain>
    </source>
</reference>
<evidence type="ECO:0000313" key="2">
    <source>
        <dbReference type="Proteomes" id="UP000295334"/>
    </source>
</evidence>
<protein>
    <submittedName>
        <fullName evidence="1">DUF268 domain-containing protein</fullName>
    </submittedName>
</protein>
<accession>A0A4R1BJH5</accession>
<dbReference type="Proteomes" id="UP000295334">
    <property type="component" value="Unassembled WGS sequence"/>
</dbReference>
<comment type="caution">
    <text evidence="1">The sequence shown here is derived from an EMBL/GenBank/DDBJ whole genome shotgun (WGS) entry which is preliminary data.</text>
</comment>
<dbReference type="Gene3D" id="3.40.50.150">
    <property type="entry name" value="Vaccinia Virus protein VP39"/>
    <property type="match status" value="1"/>
</dbReference>
<organism evidence="1 2">
    <name type="scientific">Flaviaesturariibacter flavus</name>
    <dbReference type="NCBI Taxonomy" id="2502780"/>
    <lineage>
        <taxon>Bacteria</taxon>
        <taxon>Pseudomonadati</taxon>
        <taxon>Bacteroidota</taxon>
        <taxon>Chitinophagia</taxon>
        <taxon>Chitinophagales</taxon>
        <taxon>Chitinophagaceae</taxon>
        <taxon>Flaviaestuariibacter</taxon>
    </lineage>
</organism>
<dbReference type="AlphaFoldDB" id="A0A4R1BJH5"/>
<dbReference type="Pfam" id="PF03269">
    <property type="entry name" value="DUF268"/>
    <property type="match status" value="1"/>
</dbReference>
<dbReference type="InterPro" id="IPR029063">
    <property type="entry name" value="SAM-dependent_MTases_sf"/>
</dbReference>
<dbReference type="OrthoDB" id="9792586at2"/>
<dbReference type="RefSeq" id="WP_131447288.1">
    <property type="nucleotide sequence ID" value="NZ_SJZI01000008.1"/>
</dbReference>
<dbReference type="InterPro" id="IPR004951">
    <property type="entry name" value="DUF268_CAE_spp"/>
</dbReference>
<proteinExistence type="predicted"/>
<name>A0A4R1BJH5_9BACT</name>
<evidence type="ECO:0000313" key="1">
    <source>
        <dbReference type="EMBL" id="TCJ17461.1"/>
    </source>
</evidence>
<keyword evidence="2" id="KW-1185">Reference proteome</keyword>